<protein>
    <submittedName>
        <fullName evidence="2">MFS family permease</fullName>
    </submittedName>
</protein>
<sequence>MGRSLWVDPQPLDQILGSWRTAAALAYTSGSTVGYICAIIAGRVAARWRTPRPLTAYLAGAILGLVQLAASWATISSFLVSNLESWTRVVEVPLDPGLQHHPSVLAAVILVFVTLPIAARLGFGTAGDQPENHTTLVIASILLIAIVHLIVPVMPLLSGVGPY</sequence>
<keyword evidence="1" id="KW-0472">Membrane</keyword>
<organism evidence="2 3">
    <name type="scientific">Nonomuraea africana</name>
    <dbReference type="NCBI Taxonomy" id="46171"/>
    <lineage>
        <taxon>Bacteria</taxon>
        <taxon>Bacillati</taxon>
        <taxon>Actinomycetota</taxon>
        <taxon>Actinomycetes</taxon>
        <taxon>Streptosporangiales</taxon>
        <taxon>Streptosporangiaceae</taxon>
        <taxon>Nonomuraea</taxon>
    </lineage>
</organism>
<proteinExistence type="predicted"/>
<keyword evidence="3" id="KW-1185">Reference proteome</keyword>
<feature type="transmembrane region" description="Helical" evidence="1">
    <location>
        <begin position="54"/>
        <end position="80"/>
    </location>
</feature>
<feature type="transmembrane region" description="Helical" evidence="1">
    <location>
        <begin position="20"/>
        <end position="42"/>
    </location>
</feature>
<gene>
    <name evidence="2" type="ORF">H4W81_001866</name>
</gene>
<keyword evidence="1" id="KW-1133">Transmembrane helix</keyword>
<evidence type="ECO:0000256" key="1">
    <source>
        <dbReference type="SAM" id="Phobius"/>
    </source>
</evidence>
<reference evidence="2 3" key="1">
    <citation type="submission" date="2020-10" db="EMBL/GenBank/DDBJ databases">
        <title>Sequencing the genomes of 1000 actinobacteria strains.</title>
        <authorList>
            <person name="Klenk H.-P."/>
        </authorList>
    </citation>
    <scope>NUCLEOTIDE SEQUENCE [LARGE SCALE GENOMIC DNA]</scope>
    <source>
        <strain evidence="2 3">DSM 43748</strain>
    </source>
</reference>
<dbReference type="EMBL" id="JADBEF010000001">
    <property type="protein sequence ID" value="MBE1559087.1"/>
    <property type="molecule type" value="Genomic_DNA"/>
</dbReference>
<dbReference type="RefSeq" id="WP_344820882.1">
    <property type="nucleotide sequence ID" value="NZ_BAAASY010000041.1"/>
</dbReference>
<dbReference type="Proteomes" id="UP000661607">
    <property type="component" value="Unassembled WGS sequence"/>
</dbReference>
<feature type="transmembrane region" description="Helical" evidence="1">
    <location>
        <begin position="100"/>
        <end position="123"/>
    </location>
</feature>
<evidence type="ECO:0000313" key="2">
    <source>
        <dbReference type="EMBL" id="MBE1559087.1"/>
    </source>
</evidence>
<name>A0ABR9KAP5_9ACTN</name>
<comment type="caution">
    <text evidence="2">The sequence shown here is derived from an EMBL/GenBank/DDBJ whole genome shotgun (WGS) entry which is preliminary data.</text>
</comment>
<accession>A0ABR9KAP5</accession>
<feature type="transmembrane region" description="Helical" evidence="1">
    <location>
        <begin position="135"/>
        <end position="157"/>
    </location>
</feature>
<keyword evidence="1" id="KW-0812">Transmembrane</keyword>
<evidence type="ECO:0000313" key="3">
    <source>
        <dbReference type="Proteomes" id="UP000661607"/>
    </source>
</evidence>